<dbReference type="Gene3D" id="3.10.310.70">
    <property type="match status" value="1"/>
</dbReference>
<dbReference type="SUPFAM" id="SSF51338">
    <property type="entry name" value="Composite domain of metallo-dependent hydrolases"/>
    <property type="match status" value="1"/>
</dbReference>
<reference evidence="2 3" key="1">
    <citation type="submission" date="2024-01" db="EMBL/GenBank/DDBJ databases">
        <title>Comparative genomics of Cryptococcus and Kwoniella reveals pathogenesis evolution and contrasting modes of karyotype evolution via chromosome fusion or intercentromeric recombination.</title>
        <authorList>
            <person name="Coelho M.A."/>
            <person name="David-Palma M."/>
            <person name="Shea T."/>
            <person name="Bowers K."/>
            <person name="McGinley-Smith S."/>
            <person name="Mohammad A.W."/>
            <person name="Gnirke A."/>
            <person name="Yurkov A.M."/>
            <person name="Nowrousian M."/>
            <person name="Sun S."/>
            <person name="Cuomo C.A."/>
            <person name="Heitman J."/>
        </authorList>
    </citation>
    <scope>NUCLEOTIDE SEQUENCE [LARGE SCALE GENOMIC DNA]</scope>
    <source>
        <strain evidence="2">CBS 11374</strain>
    </source>
</reference>
<name>A0ABZ1D2Q9_9TREE</name>
<dbReference type="SUPFAM" id="SSF51556">
    <property type="entry name" value="Metallo-dependent hydrolases"/>
    <property type="match status" value="1"/>
</dbReference>
<protein>
    <recommendedName>
        <fullName evidence="1">Amidohydrolase 3 domain-containing protein</fullName>
    </recommendedName>
</protein>
<evidence type="ECO:0000313" key="2">
    <source>
        <dbReference type="EMBL" id="WRT68146.1"/>
    </source>
</evidence>
<dbReference type="InterPro" id="IPR013108">
    <property type="entry name" value="Amidohydro_3"/>
</dbReference>
<dbReference type="PANTHER" id="PTHR22642">
    <property type="entry name" value="IMIDAZOLONEPROPIONASE"/>
    <property type="match status" value="1"/>
</dbReference>
<accession>A0ABZ1D2Q9</accession>
<gene>
    <name evidence="2" type="ORF">IL334_005121</name>
</gene>
<feature type="domain" description="Amidohydrolase 3" evidence="1">
    <location>
        <begin position="51"/>
        <end position="500"/>
    </location>
</feature>
<organism evidence="2 3">
    <name type="scientific">Kwoniella shivajii</name>
    <dbReference type="NCBI Taxonomy" id="564305"/>
    <lineage>
        <taxon>Eukaryota</taxon>
        <taxon>Fungi</taxon>
        <taxon>Dikarya</taxon>
        <taxon>Basidiomycota</taxon>
        <taxon>Agaricomycotina</taxon>
        <taxon>Tremellomycetes</taxon>
        <taxon>Tremellales</taxon>
        <taxon>Cryptococcaceae</taxon>
        <taxon>Kwoniella</taxon>
    </lineage>
</organism>
<dbReference type="Proteomes" id="UP001329825">
    <property type="component" value="Chromosome 6"/>
</dbReference>
<dbReference type="PANTHER" id="PTHR22642:SF2">
    <property type="entry name" value="PROTEIN LONG AFTER FAR-RED 3"/>
    <property type="match status" value="1"/>
</dbReference>
<evidence type="ECO:0000259" key="1">
    <source>
        <dbReference type="Pfam" id="PF07969"/>
    </source>
</evidence>
<dbReference type="RefSeq" id="XP_062792886.1">
    <property type="nucleotide sequence ID" value="XM_062936835.1"/>
</dbReference>
<keyword evidence="3" id="KW-1185">Reference proteome</keyword>
<dbReference type="Gene3D" id="2.30.40.10">
    <property type="entry name" value="Urease, subunit C, domain 1"/>
    <property type="match status" value="1"/>
</dbReference>
<dbReference type="EMBL" id="CP141886">
    <property type="protein sequence ID" value="WRT68146.1"/>
    <property type="molecule type" value="Genomic_DNA"/>
</dbReference>
<proteinExistence type="predicted"/>
<evidence type="ECO:0000313" key="3">
    <source>
        <dbReference type="Proteomes" id="UP001329825"/>
    </source>
</evidence>
<dbReference type="InterPro" id="IPR011059">
    <property type="entry name" value="Metal-dep_hydrolase_composite"/>
</dbReference>
<dbReference type="GeneID" id="87957252"/>
<dbReference type="Pfam" id="PF07969">
    <property type="entry name" value="Amidohydro_3"/>
    <property type="match status" value="1"/>
</dbReference>
<dbReference type="InterPro" id="IPR032466">
    <property type="entry name" value="Metal_Hydrolase"/>
</dbReference>
<sequence length="503" mass="56051">MTKIFDTMISQLYVNGRLVGMEEEAQEVMIKDGKVEWIGSSEHRPTIHDVEIVDVEGSWIAPSMIDWHVHSKLAANYDHRVHLSEETSAQAVFLAMRKALDDPKFDTFELVGVDMRNGNWNDNHLMNRATLDKEVSSTRPIYLFYNGYHTVVANSVGLERYKIKSESGILHETEGWDITYGVGQFEDEVMDKWISTWANNAASLGITEIVDLEIDFNIRDWQRRCKNGFDTLRVHTGIYDPHFPDAVKRGVKSGDVVPETNGLVTVGPYKIVTDGGLGSQTAFCHDAYPDTTFHGIFSFTATELEEMTQRATNHGFKLAIHAIGDQANSVCLKLLASNPVPPLNGSTIEHAQLLNLDDIEIFNELGLIASVQPKHLVDDRETCLKYWPGREHRAWALKSLADAGVAMKFGSDSPVAEMDPWEAMAVAVSRRRAGGLPLSEEQAVDVRTAWVSSTSNGRLALQVGDKADMVIIDRNPLECDATGLRATTVFRTILGGRCTYRRA</sequence>
<dbReference type="Gene3D" id="3.20.20.140">
    <property type="entry name" value="Metal-dependent hydrolases"/>
    <property type="match status" value="1"/>
</dbReference>